<keyword evidence="1" id="KW-1133">Transmembrane helix</keyword>
<gene>
    <name evidence="2" type="ORF">ACFS6I_07275</name>
</gene>
<keyword evidence="1" id="KW-0472">Membrane</keyword>
<sequence>MSVKRKVLEAKTDQELEYYLQENNKFVPQASQFAYEILKLRGRIFTPEDTERITLMIEKKSEEDKIIIHENHKKAANLIYISATLGIVNMILFPDLPFSFFSIFVAIIVLGFMFGIAYMINKGSNGAKYILLVCMIFGIIYIPFILLTITRTPIVGIISLLQTALQVWAIVLLYQIPKNKSE</sequence>
<accession>A0ABW5YTW9</accession>
<evidence type="ECO:0000313" key="3">
    <source>
        <dbReference type="Proteomes" id="UP001597509"/>
    </source>
</evidence>
<name>A0ABW5YTW9_9SPHI</name>
<evidence type="ECO:0008006" key="4">
    <source>
        <dbReference type="Google" id="ProtNLM"/>
    </source>
</evidence>
<organism evidence="2 3">
    <name type="scientific">Sphingobacterium anhuiense</name>
    <dbReference type="NCBI Taxonomy" id="493780"/>
    <lineage>
        <taxon>Bacteria</taxon>
        <taxon>Pseudomonadati</taxon>
        <taxon>Bacteroidota</taxon>
        <taxon>Sphingobacteriia</taxon>
        <taxon>Sphingobacteriales</taxon>
        <taxon>Sphingobacteriaceae</taxon>
        <taxon>Sphingobacterium</taxon>
    </lineage>
</organism>
<reference evidence="3" key="1">
    <citation type="journal article" date="2019" name="Int. J. Syst. Evol. Microbiol.">
        <title>The Global Catalogue of Microorganisms (GCM) 10K type strain sequencing project: providing services to taxonomists for standard genome sequencing and annotation.</title>
        <authorList>
            <consortium name="The Broad Institute Genomics Platform"/>
            <consortium name="The Broad Institute Genome Sequencing Center for Infectious Disease"/>
            <person name="Wu L."/>
            <person name="Ma J."/>
        </authorList>
    </citation>
    <scope>NUCLEOTIDE SEQUENCE [LARGE SCALE GENOMIC DNA]</scope>
    <source>
        <strain evidence="3">KCTC 22209</strain>
    </source>
</reference>
<evidence type="ECO:0000313" key="2">
    <source>
        <dbReference type="EMBL" id="MFD2903716.1"/>
    </source>
</evidence>
<feature type="transmembrane region" description="Helical" evidence="1">
    <location>
        <begin position="75"/>
        <end position="93"/>
    </location>
</feature>
<protein>
    <recommendedName>
        <fullName evidence="4">DUF1129 domain-containing protein</fullName>
    </recommendedName>
</protein>
<keyword evidence="1" id="KW-0812">Transmembrane</keyword>
<comment type="caution">
    <text evidence="2">The sequence shown here is derived from an EMBL/GenBank/DDBJ whole genome shotgun (WGS) entry which is preliminary data.</text>
</comment>
<evidence type="ECO:0000256" key="1">
    <source>
        <dbReference type="SAM" id="Phobius"/>
    </source>
</evidence>
<proteinExistence type="predicted"/>
<dbReference type="RefSeq" id="WP_380919214.1">
    <property type="nucleotide sequence ID" value="NZ_JBHUPE010000004.1"/>
</dbReference>
<keyword evidence="3" id="KW-1185">Reference proteome</keyword>
<feature type="transmembrane region" description="Helical" evidence="1">
    <location>
        <begin position="155"/>
        <end position="174"/>
    </location>
</feature>
<feature type="transmembrane region" description="Helical" evidence="1">
    <location>
        <begin position="99"/>
        <end position="120"/>
    </location>
</feature>
<dbReference type="Proteomes" id="UP001597509">
    <property type="component" value="Unassembled WGS sequence"/>
</dbReference>
<feature type="transmembrane region" description="Helical" evidence="1">
    <location>
        <begin position="129"/>
        <end position="149"/>
    </location>
</feature>
<dbReference type="EMBL" id="JBHUPE010000004">
    <property type="protein sequence ID" value="MFD2903716.1"/>
    <property type="molecule type" value="Genomic_DNA"/>
</dbReference>